<dbReference type="EC" id="2.4.1.12" evidence="19"/>
<dbReference type="InterPro" id="IPR029044">
    <property type="entry name" value="Nucleotide-diphossugar_trans"/>
</dbReference>
<accession>A0ABR2FGV0</accession>
<evidence type="ECO:0000256" key="14">
    <source>
        <dbReference type="ARBA" id="ARBA00023136"/>
    </source>
</evidence>
<feature type="transmembrane region" description="Helical" evidence="19">
    <location>
        <begin position="1050"/>
        <end position="1068"/>
    </location>
</feature>
<evidence type="ECO:0000256" key="1">
    <source>
        <dbReference type="ARBA" id="ARBA00001936"/>
    </source>
</evidence>
<evidence type="ECO:0000256" key="18">
    <source>
        <dbReference type="PROSITE-ProRule" id="PRU00175"/>
    </source>
</evidence>
<dbReference type="Pfam" id="PF03552">
    <property type="entry name" value="Cellulose_synt"/>
    <property type="match status" value="1"/>
</dbReference>
<feature type="transmembrane region" description="Helical" evidence="19">
    <location>
        <begin position="284"/>
        <end position="304"/>
    </location>
</feature>
<dbReference type="InterPro" id="IPR027934">
    <property type="entry name" value="CES_Znf_RING"/>
</dbReference>
<comment type="catalytic activity">
    <reaction evidence="17 19">
        <text>[(1-&gt;4)-beta-D-glucosyl](n) + UDP-alpha-D-glucose = [(1-&gt;4)-beta-D-glucosyl](n+1) + UDP + H(+)</text>
        <dbReference type="Rhea" id="RHEA:19929"/>
        <dbReference type="Rhea" id="RHEA-COMP:10033"/>
        <dbReference type="Rhea" id="RHEA-COMP:10034"/>
        <dbReference type="ChEBI" id="CHEBI:15378"/>
        <dbReference type="ChEBI" id="CHEBI:18246"/>
        <dbReference type="ChEBI" id="CHEBI:58223"/>
        <dbReference type="ChEBI" id="CHEBI:58885"/>
        <dbReference type="EC" id="2.4.1.12"/>
    </reaction>
</comment>
<keyword evidence="15" id="KW-0464">Manganese</keyword>
<evidence type="ECO:0000256" key="12">
    <source>
        <dbReference type="ARBA" id="ARBA00022916"/>
    </source>
</evidence>
<comment type="caution">
    <text evidence="21">The sequence shown here is derived from an EMBL/GenBank/DDBJ whole genome shotgun (WGS) entry which is preliminary data.</text>
</comment>
<dbReference type="SUPFAM" id="SSF57850">
    <property type="entry name" value="RING/U-box"/>
    <property type="match status" value="1"/>
</dbReference>
<evidence type="ECO:0000256" key="7">
    <source>
        <dbReference type="ARBA" id="ARBA00022679"/>
    </source>
</evidence>
<protein>
    <recommendedName>
        <fullName evidence="19">Cellulose synthase</fullName>
        <ecNumber evidence="19">2.4.1.12</ecNumber>
    </recommendedName>
</protein>
<dbReference type="InterPro" id="IPR005150">
    <property type="entry name" value="Cellulose_synth"/>
</dbReference>
<feature type="domain" description="RING-type" evidence="20">
    <location>
        <begin position="39"/>
        <end position="85"/>
    </location>
</feature>
<feature type="transmembrane region" description="Helical" evidence="19">
    <location>
        <begin position="1018"/>
        <end position="1038"/>
    </location>
</feature>
<organism evidence="21 22">
    <name type="scientific">Hibiscus sabdariffa</name>
    <name type="common">roselle</name>
    <dbReference type="NCBI Taxonomy" id="183260"/>
    <lineage>
        <taxon>Eukaryota</taxon>
        <taxon>Viridiplantae</taxon>
        <taxon>Streptophyta</taxon>
        <taxon>Embryophyta</taxon>
        <taxon>Tracheophyta</taxon>
        <taxon>Spermatophyta</taxon>
        <taxon>Magnoliopsida</taxon>
        <taxon>eudicotyledons</taxon>
        <taxon>Gunneridae</taxon>
        <taxon>Pentapetalae</taxon>
        <taxon>rosids</taxon>
        <taxon>malvids</taxon>
        <taxon>Malvales</taxon>
        <taxon>Malvaceae</taxon>
        <taxon>Malvoideae</taxon>
        <taxon>Hibiscus</taxon>
    </lineage>
</organism>
<dbReference type="Proteomes" id="UP001472677">
    <property type="component" value="Unassembled WGS sequence"/>
</dbReference>
<dbReference type="EMBL" id="JBBPBM010000006">
    <property type="protein sequence ID" value="KAK8580167.1"/>
    <property type="molecule type" value="Genomic_DNA"/>
</dbReference>
<dbReference type="Pfam" id="PF14569">
    <property type="entry name" value="zf-UDP"/>
    <property type="match status" value="1"/>
</dbReference>
<dbReference type="CDD" id="cd16617">
    <property type="entry name" value="mRING-HC-C4C4_CesA"/>
    <property type="match status" value="1"/>
</dbReference>
<dbReference type="Gene3D" id="3.30.40.10">
    <property type="entry name" value="Zinc/RING finger domain, C3HC4 (zinc finger)"/>
    <property type="match status" value="1"/>
</dbReference>
<reference evidence="21 22" key="1">
    <citation type="journal article" date="2024" name="G3 (Bethesda)">
        <title>Genome assembly of Hibiscus sabdariffa L. provides insights into metabolisms of medicinal natural products.</title>
        <authorList>
            <person name="Kim T."/>
        </authorList>
    </citation>
    <scope>NUCLEOTIDE SEQUENCE [LARGE SCALE GENOMIC DNA]</scope>
    <source>
        <strain evidence="21">TK-2024</strain>
        <tissue evidence="21">Old leaves</tissue>
    </source>
</reference>
<keyword evidence="11 19" id="KW-0862">Zinc</keyword>
<keyword evidence="8 19" id="KW-0812">Transmembrane</keyword>
<evidence type="ECO:0000256" key="19">
    <source>
        <dbReference type="RuleBase" id="RU361116"/>
    </source>
</evidence>
<evidence type="ECO:0000313" key="21">
    <source>
        <dbReference type="EMBL" id="KAK8580167.1"/>
    </source>
</evidence>
<keyword evidence="14 19" id="KW-0472">Membrane</keyword>
<keyword evidence="22" id="KW-1185">Reference proteome</keyword>
<evidence type="ECO:0000259" key="20">
    <source>
        <dbReference type="PROSITE" id="PS50089"/>
    </source>
</evidence>
<feature type="transmembrane region" description="Helical" evidence="19">
    <location>
        <begin position="938"/>
        <end position="960"/>
    </location>
</feature>
<keyword evidence="9 19" id="KW-0479">Metal-binding</keyword>
<evidence type="ECO:0000256" key="10">
    <source>
        <dbReference type="ARBA" id="ARBA00022771"/>
    </source>
</evidence>
<keyword evidence="13 19" id="KW-1133">Transmembrane helix</keyword>
<feature type="transmembrane region" description="Helical" evidence="19">
    <location>
        <begin position="900"/>
        <end position="918"/>
    </location>
</feature>
<feature type="transmembrane region" description="Helical" evidence="19">
    <location>
        <begin position="981"/>
        <end position="1006"/>
    </location>
</feature>
<evidence type="ECO:0000256" key="6">
    <source>
        <dbReference type="ARBA" id="ARBA00022676"/>
    </source>
</evidence>
<feature type="transmembrane region" description="Helical" evidence="19">
    <location>
        <begin position="867"/>
        <end position="888"/>
    </location>
</feature>
<dbReference type="PROSITE" id="PS50089">
    <property type="entry name" value="ZF_RING_2"/>
    <property type="match status" value="1"/>
</dbReference>
<name>A0ABR2FGV0_9ROSI</name>
<keyword evidence="10 18" id="KW-0863">Zinc-finger</keyword>
<evidence type="ECO:0000256" key="3">
    <source>
        <dbReference type="ARBA" id="ARBA00004768"/>
    </source>
</evidence>
<comment type="similarity">
    <text evidence="4 19">Belongs to the glycosyltransferase 2 family. Plant cellulose synthase subfamily.</text>
</comment>
<sequence length="1089" mass="122987">MDTKGRLIAGSHNRNEFVLINADEVARVTSVKELSGQICQICGDEIELSVDGEPFVACNECAFPVCRPCYEYERREGNQACPQCKTRYKRLKGCPRVEGDEEEDGDDDLENEFDIANHDRRDPHHIAAAMLSARYNVNHGSRPHVSGLSTPAELDAASVASEVPLLTYGQEDVGISSDKHALIVPPFMSRGKRVHPIPTPDPSMTLPPRPMDPKKDLAVYGIGTVAWKKRMEDWKNKQNEKLQVVKHEGNNGDEFEGSDLPMMDEGRQPLSRKLPIPSSKINPYRIIILLRLAILALFFHYRILHPVNDAYVLWLLSVICEIWFAVSWILDQFPKWYPIERETYLDRLSLRYEKEGKPSELASVDVFVSTVDPMKEPPLITANTVLSILAVDYPVDKVACYVSDDGAAMLTFEALSETSEFARKWVPFCKKFSIEPRAPEWYFAQKVDYLRDKVDPTFVRERRAMKRDYEEFKVRINGLVAMAQKVPEDGWTMQDGTPWPGNNVRDHPGMIQVFLGHDGVRDLEGNELPRLIYVSREKRPGFDHHKKAGAMNALVRVSAVISNAPFLLNVDCDHYINNSKALREAMCFMMDPISGKKICYVQFPQRFDGIDRHDRYSNRNVVFFDINMKGLDGIQGPIYVGTGCVFRRQALYGYDAPAKKKPPRRTCNCLPKWCCCCCCRSKKKNRKSKSIDKKKNEVPKHILALENIEEGIEGIDNEKSTLMPQIKFEKKFGQSSVFIASTLMEDGGIPKGATTASLLKEAIHVISCGYEDKSDWGKEVGWIYGSVTEDILTGFKMHCHGWRSVYCMPKRPAFKGSAPINLSDRLHQVLRWALGSVEIFLSRHCPLWYGYGCGLKSLERFSYIASVVYPLTSIPLLVYCTLPAICLLTGKFIVPEISNYASLLFMSLFIIIAVTSILEMQWGGVGIHDWWRNEQFWVIGGVSSHLFALFQGLLKVLAGVNTNFTVTSKGGDDGEFSELYIFKWTSLLIPPMTLLIINVIGVIVGISDAISNGYDSWGPLFGRLFFALWVIVHLYPFLKGLMGKQDRLPTIIVVWSILLASIFSLLWARVNPFISKGGIVLEVCGLNCD</sequence>
<keyword evidence="5 19" id="KW-1003">Cell membrane</keyword>
<feature type="transmembrane region" description="Helical" evidence="19">
    <location>
        <begin position="311"/>
        <end position="330"/>
    </location>
</feature>
<comment type="subcellular location">
    <subcellularLocation>
        <location evidence="2 19">Cell membrane</location>
        <topology evidence="2 19">Multi-pass membrane protein</topology>
    </subcellularLocation>
</comment>
<dbReference type="SUPFAM" id="SSF53448">
    <property type="entry name" value="Nucleotide-diphospho-sugar transferases"/>
    <property type="match status" value="1"/>
</dbReference>
<comment type="cofactor">
    <cofactor evidence="1">
        <name>Mn(2+)</name>
        <dbReference type="ChEBI" id="CHEBI:29035"/>
    </cofactor>
</comment>
<dbReference type="InterPro" id="IPR013083">
    <property type="entry name" value="Znf_RING/FYVE/PHD"/>
</dbReference>
<evidence type="ECO:0000256" key="17">
    <source>
        <dbReference type="ARBA" id="ARBA00048682"/>
    </source>
</evidence>
<dbReference type="PANTHER" id="PTHR13301">
    <property type="entry name" value="X-BOX TRANSCRIPTION FACTOR-RELATED"/>
    <property type="match status" value="1"/>
</dbReference>
<evidence type="ECO:0000256" key="4">
    <source>
        <dbReference type="ARBA" id="ARBA00007548"/>
    </source>
</evidence>
<evidence type="ECO:0000256" key="8">
    <source>
        <dbReference type="ARBA" id="ARBA00022692"/>
    </source>
</evidence>
<keyword evidence="7 19" id="KW-0808">Transferase</keyword>
<keyword evidence="12 19" id="KW-0135">Cellulose biosynthesis</keyword>
<comment type="cofactor">
    <cofactor evidence="19">
        <name>Zn(2+)</name>
        <dbReference type="ChEBI" id="CHEBI:29105"/>
    </cofactor>
    <text evidence="19">Binds 2 Zn(2+) ions per subunit.</text>
</comment>
<comment type="pathway">
    <text evidence="3 19">Glycan metabolism; plant cellulose biosynthesis.</text>
</comment>
<dbReference type="InterPro" id="IPR001841">
    <property type="entry name" value="Znf_RING"/>
</dbReference>
<keyword evidence="6 19" id="KW-0328">Glycosyltransferase</keyword>
<keyword evidence="16 19" id="KW-0961">Cell wall biogenesis/degradation</keyword>
<evidence type="ECO:0000256" key="5">
    <source>
        <dbReference type="ARBA" id="ARBA00022475"/>
    </source>
</evidence>
<evidence type="ECO:0000256" key="13">
    <source>
        <dbReference type="ARBA" id="ARBA00022989"/>
    </source>
</evidence>
<evidence type="ECO:0000256" key="16">
    <source>
        <dbReference type="ARBA" id="ARBA00023316"/>
    </source>
</evidence>
<evidence type="ECO:0000313" key="22">
    <source>
        <dbReference type="Proteomes" id="UP001472677"/>
    </source>
</evidence>
<proteinExistence type="inferred from homology"/>
<evidence type="ECO:0000256" key="2">
    <source>
        <dbReference type="ARBA" id="ARBA00004651"/>
    </source>
</evidence>
<dbReference type="Gene3D" id="3.90.550.10">
    <property type="entry name" value="Spore Coat Polysaccharide Biosynthesis Protein SpsA, Chain A"/>
    <property type="match status" value="1"/>
</dbReference>
<gene>
    <name evidence="21" type="ORF">V6N12_070451</name>
</gene>
<evidence type="ECO:0000256" key="11">
    <source>
        <dbReference type="ARBA" id="ARBA00022833"/>
    </source>
</evidence>
<evidence type="ECO:0000256" key="15">
    <source>
        <dbReference type="ARBA" id="ARBA00023211"/>
    </source>
</evidence>
<evidence type="ECO:0000256" key="9">
    <source>
        <dbReference type="ARBA" id="ARBA00022723"/>
    </source>
</evidence>